<evidence type="ECO:0000256" key="11">
    <source>
        <dbReference type="SAM" id="MobiDB-lite"/>
    </source>
</evidence>
<dbReference type="AlphaFoldDB" id="I0Z2J8"/>
<dbReference type="GO" id="GO:0008810">
    <property type="term" value="F:cellulase activity"/>
    <property type="evidence" value="ECO:0007669"/>
    <property type="project" value="UniProtKB-EC"/>
</dbReference>
<dbReference type="KEGG" id="csl:COCSUDRAFT_14218"/>
<dbReference type="InterPro" id="IPR033126">
    <property type="entry name" value="Glyco_hydro_9_Asp/Glu_AS"/>
</dbReference>
<comment type="catalytic activity">
    <reaction evidence="1 10">
        <text>Endohydrolysis of (1-&gt;4)-beta-D-glucosidic linkages in cellulose, lichenin and cereal beta-D-glucans.</text>
        <dbReference type="EC" id="3.2.1.4"/>
    </reaction>
</comment>
<keyword evidence="6 8" id="KW-0326">Glycosidase</keyword>
<keyword evidence="5 8" id="KW-0119">Carbohydrate metabolism</keyword>
<keyword evidence="7 8" id="KW-0624">Polysaccharide degradation</keyword>
<dbReference type="eggNOG" id="ENOG502QRF6">
    <property type="taxonomic scope" value="Eukaryota"/>
</dbReference>
<keyword evidence="4 10" id="KW-0136">Cellulose degradation</keyword>
<dbReference type="InterPro" id="IPR018221">
    <property type="entry name" value="Glyco_hydro_9_His_AS"/>
</dbReference>
<dbReference type="GeneID" id="17042868"/>
<dbReference type="SUPFAM" id="SSF48208">
    <property type="entry name" value="Six-hairpin glycosidases"/>
    <property type="match status" value="1"/>
</dbReference>
<dbReference type="OrthoDB" id="10257085at2759"/>
<evidence type="ECO:0000256" key="3">
    <source>
        <dbReference type="ARBA" id="ARBA00022801"/>
    </source>
</evidence>
<protein>
    <recommendedName>
        <fullName evidence="10">Endoglucanase</fullName>
        <ecNumber evidence="10">3.2.1.4</ecNumber>
    </recommendedName>
</protein>
<evidence type="ECO:0000259" key="12">
    <source>
        <dbReference type="Pfam" id="PF00759"/>
    </source>
</evidence>
<dbReference type="InterPro" id="IPR008928">
    <property type="entry name" value="6-hairpin_glycosidase_sf"/>
</dbReference>
<gene>
    <name evidence="13" type="ORF">COCSUDRAFT_14218</name>
</gene>
<dbReference type="PROSITE" id="PS00698">
    <property type="entry name" value="GH9_3"/>
    <property type="match status" value="1"/>
</dbReference>
<evidence type="ECO:0000256" key="1">
    <source>
        <dbReference type="ARBA" id="ARBA00000966"/>
    </source>
</evidence>
<evidence type="ECO:0000256" key="5">
    <source>
        <dbReference type="ARBA" id="ARBA00023277"/>
    </source>
</evidence>
<dbReference type="RefSeq" id="XP_005649411.1">
    <property type="nucleotide sequence ID" value="XM_005649354.1"/>
</dbReference>
<name>I0Z2J8_COCSC</name>
<sequence length="456" mass="49356">YDYGQVLGMSWLFYEAQRSGKLPSTNRVPWRGDSALGDKAPDGSDVTGGWYDAGDHLKLNFPMAWAAGVLAWGFIEFQDGYSSSAQTQIALDGLRWVADYFVKCHHSDVAYTGQVGDPGADHAVWGRSEDMTMARPAYDVDANNPGSDLLGQTAAALAAISIVFEKTDAAYALKLEAHARDLYAVGTTFQGKYSDSIKGAYVYPSSNFLDDLTWAAAWLYRKTGEQQFLQVICRSKDEEGGGGYLAWNWDSSIWGADVLLASQASDKKYAAEVRTILQSLTDFLLDAWIKGTDGVTYTPHGLAWGSEWGSLRFVGNAAMIAAVYSKSIAGALFPPSNSIKYILGDSGRSFVVGYGKNPPTHVHHRGASCPPEQQPWGSNNPPCSYDQFSLSSSNPNVLTGALVGGPGKDDSYVDKRDDYQKNEVAVDYNSGFTGASPDTPQRLQNPLPHTPTVTGP</sequence>
<evidence type="ECO:0000256" key="9">
    <source>
        <dbReference type="PROSITE-ProRule" id="PRU10060"/>
    </source>
</evidence>
<feature type="compositionally biased region" description="Polar residues" evidence="11">
    <location>
        <begin position="430"/>
        <end position="444"/>
    </location>
</feature>
<dbReference type="EMBL" id="AGSI01000005">
    <property type="protein sequence ID" value="EIE24867.1"/>
    <property type="molecule type" value="Genomic_DNA"/>
</dbReference>
<evidence type="ECO:0000256" key="10">
    <source>
        <dbReference type="RuleBase" id="RU361166"/>
    </source>
</evidence>
<feature type="domain" description="Glycoside hydrolase family 9" evidence="12">
    <location>
        <begin position="3"/>
        <end position="435"/>
    </location>
</feature>
<keyword evidence="3 8" id="KW-0378">Hydrolase</keyword>
<dbReference type="PANTHER" id="PTHR22298">
    <property type="entry name" value="ENDO-1,4-BETA-GLUCANASE"/>
    <property type="match status" value="1"/>
</dbReference>
<evidence type="ECO:0000313" key="13">
    <source>
        <dbReference type="EMBL" id="EIE24867.1"/>
    </source>
</evidence>
<dbReference type="STRING" id="574566.I0Z2J8"/>
<proteinExistence type="inferred from homology"/>
<dbReference type="Gene3D" id="1.50.10.10">
    <property type="match status" value="1"/>
</dbReference>
<feature type="active site" evidence="9">
    <location>
        <position position="414"/>
    </location>
</feature>
<evidence type="ECO:0000256" key="8">
    <source>
        <dbReference type="PROSITE-ProRule" id="PRU10059"/>
    </source>
</evidence>
<evidence type="ECO:0000256" key="6">
    <source>
        <dbReference type="ARBA" id="ARBA00023295"/>
    </source>
</evidence>
<dbReference type="InterPro" id="IPR012341">
    <property type="entry name" value="6hp_glycosidase-like_sf"/>
</dbReference>
<feature type="non-terminal residue" evidence="13">
    <location>
        <position position="1"/>
    </location>
</feature>
<evidence type="ECO:0000256" key="4">
    <source>
        <dbReference type="ARBA" id="ARBA00023001"/>
    </source>
</evidence>
<organism evidence="13 14">
    <name type="scientific">Coccomyxa subellipsoidea (strain C-169)</name>
    <name type="common">Green microalga</name>
    <dbReference type="NCBI Taxonomy" id="574566"/>
    <lineage>
        <taxon>Eukaryota</taxon>
        <taxon>Viridiplantae</taxon>
        <taxon>Chlorophyta</taxon>
        <taxon>core chlorophytes</taxon>
        <taxon>Trebouxiophyceae</taxon>
        <taxon>Trebouxiophyceae incertae sedis</taxon>
        <taxon>Coccomyxaceae</taxon>
        <taxon>Coccomyxa</taxon>
        <taxon>Coccomyxa subellipsoidea</taxon>
    </lineage>
</organism>
<comment type="caution">
    <text evidence="13">The sequence shown here is derived from an EMBL/GenBank/DDBJ whole genome shotgun (WGS) entry which is preliminary data.</text>
</comment>
<dbReference type="GO" id="GO:0030245">
    <property type="term" value="P:cellulose catabolic process"/>
    <property type="evidence" value="ECO:0007669"/>
    <property type="project" value="UniProtKB-KW"/>
</dbReference>
<dbReference type="Proteomes" id="UP000007264">
    <property type="component" value="Unassembled WGS sequence"/>
</dbReference>
<feature type="active site" evidence="8">
    <location>
        <position position="363"/>
    </location>
</feature>
<reference evidence="13 14" key="1">
    <citation type="journal article" date="2012" name="Genome Biol.">
        <title>The genome of the polar eukaryotic microalga coccomyxa subellipsoidea reveals traits of cold adaptation.</title>
        <authorList>
            <person name="Blanc G."/>
            <person name="Agarkova I."/>
            <person name="Grimwood J."/>
            <person name="Kuo A."/>
            <person name="Brueggeman A."/>
            <person name="Dunigan D."/>
            <person name="Gurnon J."/>
            <person name="Ladunga I."/>
            <person name="Lindquist E."/>
            <person name="Lucas S."/>
            <person name="Pangilinan J."/>
            <person name="Proschold T."/>
            <person name="Salamov A."/>
            <person name="Schmutz J."/>
            <person name="Weeks D."/>
            <person name="Yamada T."/>
            <person name="Claverie J.M."/>
            <person name="Grigoriev I."/>
            <person name="Van Etten J."/>
            <person name="Lomsadze A."/>
            <person name="Borodovsky M."/>
        </authorList>
    </citation>
    <scope>NUCLEOTIDE SEQUENCE [LARGE SCALE GENOMIC DNA]</scope>
    <source>
        <strain evidence="13 14">C-169</strain>
    </source>
</reference>
<dbReference type="InterPro" id="IPR001701">
    <property type="entry name" value="Glyco_hydro_9"/>
</dbReference>
<evidence type="ECO:0000256" key="7">
    <source>
        <dbReference type="ARBA" id="ARBA00023326"/>
    </source>
</evidence>
<evidence type="ECO:0000256" key="2">
    <source>
        <dbReference type="ARBA" id="ARBA00007072"/>
    </source>
</evidence>
<feature type="region of interest" description="Disordered" evidence="11">
    <location>
        <begin position="429"/>
        <end position="456"/>
    </location>
</feature>
<keyword evidence="14" id="KW-1185">Reference proteome</keyword>
<comment type="similarity">
    <text evidence="2 8 10">Belongs to the glycosyl hydrolase 9 (cellulase E) family.</text>
</comment>
<dbReference type="Pfam" id="PF00759">
    <property type="entry name" value="Glyco_hydro_9"/>
    <property type="match status" value="1"/>
</dbReference>
<feature type="active site" evidence="9">
    <location>
        <position position="423"/>
    </location>
</feature>
<dbReference type="PROSITE" id="PS00592">
    <property type="entry name" value="GH9_2"/>
    <property type="match status" value="1"/>
</dbReference>
<evidence type="ECO:0000313" key="14">
    <source>
        <dbReference type="Proteomes" id="UP000007264"/>
    </source>
</evidence>
<accession>I0Z2J8</accession>
<dbReference type="EC" id="3.2.1.4" evidence="10"/>